<dbReference type="SUPFAM" id="SSF53335">
    <property type="entry name" value="S-adenosyl-L-methionine-dependent methyltransferases"/>
    <property type="match status" value="1"/>
</dbReference>
<dbReference type="Proteomes" id="UP000590524">
    <property type="component" value="Unassembled WGS sequence"/>
</dbReference>
<protein>
    <submittedName>
        <fullName evidence="1">tRNA (Mo5U34)-methyltransferase</fullName>
        <ecNumber evidence="1">2.1.1.-</ecNumber>
    </submittedName>
</protein>
<sequence length="236" mass="27378">MSSLTLPPLPDRWFHSFAFPDGEKVQGIKPLEPLRGEADLIFNQPITGKRILDIGAWDGFFSFEAERRGAAEVLATDHFCWSGEGWGDKRGFNHAHARFASSVRSLDLDVPQHRVEELGQFDMVLLLGVLYHVTDPYRVLEAAAAMSSDHLVIETVTALRHEPVPAMRLFTELELDEDPTNFWAPNILALREMCRRFGYTRFQVLPETLDNLGWRRWVMPFRRKDRYRRAIFHAWR</sequence>
<keyword evidence="1" id="KW-0808">Transferase</keyword>
<dbReference type="Gene3D" id="3.40.50.150">
    <property type="entry name" value="Vaccinia Virus protein VP39"/>
    <property type="match status" value="1"/>
</dbReference>
<keyword evidence="2" id="KW-1185">Reference proteome</keyword>
<dbReference type="AlphaFoldDB" id="A0A7W6PVV5"/>
<gene>
    <name evidence="1" type="ORF">GGQ90_001021</name>
</gene>
<comment type="caution">
    <text evidence="1">The sequence shown here is derived from an EMBL/GenBank/DDBJ whole genome shotgun (WGS) entry which is preliminary data.</text>
</comment>
<dbReference type="RefSeq" id="WP_188081121.1">
    <property type="nucleotide sequence ID" value="NZ_JACIEU010000003.1"/>
</dbReference>
<dbReference type="GO" id="GO:0032259">
    <property type="term" value="P:methylation"/>
    <property type="evidence" value="ECO:0007669"/>
    <property type="project" value="UniProtKB-KW"/>
</dbReference>
<dbReference type="EC" id="2.1.1.-" evidence="1"/>
<proteinExistence type="predicted"/>
<evidence type="ECO:0000313" key="2">
    <source>
        <dbReference type="Proteomes" id="UP000590524"/>
    </source>
</evidence>
<keyword evidence="1" id="KW-0489">Methyltransferase</keyword>
<name>A0A7W6PVV5_9SPHN</name>
<dbReference type="GO" id="GO:0008168">
    <property type="term" value="F:methyltransferase activity"/>
    <property type="evidence" value="ECO:0007669"/>
    <property type="project" value="UniProtKB-KW"/>
</dbReference>
<dbReference type="EMBL" id="JACIEU010000003">
    <property type="protein sequence ID" value="MBB4147255.1"/>
    <property type="molecule type" value="Genomic_DNA"/>
</dbReference>
<dbReference type="InterPro" id="IPR029063">
    <property type="entry name" value="SAM-dependent_MTases_sf"/>
</dbReference>
<evidence type="ECO:0000313" key="1">
    <source>
        <dbReference type="EMBL" id="MBB4147255.1"/>
    </source>
</evidence>
<organism evidence="1 2">
    <name type="scientific">Sphingobium scionense</name>
    <dbReference type="NCBI Taxonomy" id="1404341"/>
    <lineage>
        <taxon>Bacteria</taxon>
        <taxon>Pseudomonadati</taxon>
        <taxon>Pseudomonadota</taxon>
        <taxon>Alphaproteobacteria</taxon>
        <taxon>Sphingomonadales</taxon>
        <taxon>Sphingomonadaceae</taxon>
        <taxon>Sphingobium</taxon>
    </lineage>
</organism>
<accession>A0A7W6PVV5</accession>
<reference evidence="1 2" key="1">
    <citation type="submission" date="2020-08" db="EMBL/GenBank/DDBJ databases">
        <title>Genomic Encyclopedia of Type Strains, Phase IV (KMG-IV): sequencing the most valuable type-strain genomes for metagenomic binning, comparative biology and taxonomic classification.</title>
        <authorList>
            <person name="Goeker M."/>
        </authorList>
    </citation>
    <scope>NUCLEOTIDE SEQUENCE [LARGE SCALE GENOMIC DNA]</scope>
    <source>
        <strain evidence="1 2">DSM 19371</strain>
    </source>
</reference>
<dbReference type="CDD" id="cd02440">
    <property type="entry name" value="AdoMet_MTases"/>
    <property type="match status" value="1"/>
</dbReference>
<dbReference type="Pfam" id="PF13489">
    <property type="entry name" value="Methyltransf_23"/>
    <property type="match status" value="1"/>
</dbReference>